<protein>
    <submittedName>
        <fullName evidence="1">Uncharacterized protein</fullName>
    </submittedName>
</protein>
<comment type="caution">
    <text evidence="1">The sequence shown here is derived from an EMBL/GenBank/DDBJ whole genome shotgun (WGS) entry which is preliminary data.</text>
</comment>
<sequence length="537" mass="61302">MSTTAGGDGKPTTHTIPPPKTSGAATGGQQLSASANQFVDKIDPFSKRGNSRRRRRLVGSSRYHTDNEPDLVQLPLIKDASQAEQTNLAIQKLQQCQKIFDFYDPVSQLKSKEIKRAALNELIDYTTATKNAVCEPLYPEIIRMVSRNIFRVLPPSDNSEFDPEEDEPTLEVSWPHLQLVYELFLRFLESPDFQATLGKKYIDQRFVLQLLELFDSEDPRERDFLKTILHRIYGKFLGLRAFIRKQINYMFLSFVIINGFALPLKQEHKIFLVKLAYCVVQFIEKDSTLTPQVFDALLKFWPKTCSSKEVMFLGEVEEILDIIEPEQFKKIIDPLFRQLAKCVAERALYFWNNEYILSLIEDCSIHVMPIMFPALYRISKEHWNQTIVALVYNVLKTFMEMNGKLFDELTANYKLERQKEKKREKDREELWKRMDSMDINSILAQIEQGKNVPEPKILEKTSLTLFIEKAPNSIVPPPPAAGGNGQEAKSGQQQVSGTRENRTSQSQNPEGGNETVVASTGENMAANSQTASSGKKS</sequence>
<dbReference type="Proteomes" id="UP001497535">
    <property type="component" value="Unassembled WGS sequence"/>
</dbReference>
<reference evidence="1" key="1">
    <citation type="submission" date="2023-11" db="EMBL/GenBank/DDBJ databases">
        <authorList>
            <person name="Poullet M."/>
        </authorList>
    </citation>
    <scope>NUCLEOTIDE SEQUENCE</scope>
    <source>
        <strain evidence="1">E1834</strain>
    </source>
</reference>
<evidence type="ECO:0000313" key="2">
    <source>
        <dbReference type="Proteomes" id="UP001497535"/>
    </source>
</evidence>
<gene>
    <name evidence="1" type="ORF">MENTE1834_LOCUS4950</name>
</gene>
<name>A0ACB0XXZ8_MELEN</name>
<proteinExistence type="predicted"/>
<keyword evidence="2" id="KW-1185">Reference proteome</keyword>
<evidence type="ECO:0000313" key="1">
    <source>
        <dbReference type="EMBL" id="CAK5022586.1"/>
    </source>
</evidence>
<accession>A0ACB0XXZ8</accession>
<organism evidence="1 2">
    <name type="scientific">Meloidogyne enterolobii</name>
    <name type="common">Root-knot nematode worm</name>
    <name type="synonym">Meloidogyne mayaguensis</name>
    <dbReference type="NCBI Taxonomy" id="390850"/>
    <lineage>
        <taxon>Eukaryota</taxon>
        <taxon>Metazoa</taxon>
        <taxon>Ecdysozoa</taxon>
        <taxon>Nematoda</taxon>
        <taxon>Chromadorea</taxon>
        <taxon>Rhabditida</taxon>
        <taxon>Tylenchina</taxon>
        <taxon>Tylenchomorpha</taxon>
        <taxon>Tylenchoidea</taxon>
        <taxon>Meloidogynidae</taxon>
        <taxon>Meloidogyninae</taxon>
        <taxon>Meloidogyne</taxon>
    </lineage>
</organism>
<dbReference type="EMBL" id="CAVMJV010000004">
    <property type="protein sequence ID" value="CAK5022586.1"/>
    <property type="molecule type" value="Genomic_DNA"/>
</dbReference>